<dbReference type="PROSITE" id="PS51186">
    <property type="entry name" value="GNAT"/>
    <property type="match status" value="1"/>
</dbReference>
<organism evidence="5 6">
    <name type="scientific">Pseudomonas fluorescens</name>
    <dbReference type="NCBI Taxonomy" id="294"/>
    <lineage>
        <taxon>Bacteria</taxon>
        <taxon>Pseudomonadati</taxon>
        <taxon>Pseudomonadota</taxon>
        <taxon>Gammaproteobacteria</taxon>
        <taxon>Pseudomonadales</taxon>
        <taxon>Pseudomonadaceae</taxon>
        <taxon>Pseudomonas</taxon>
    </lineage>
</organism>
<dbReference type="RefSeq" id="WP_150797434.1">
    <property type="nucleotide sequence ID" value="NZ_CABVHU010000003.1"/>
</dbReference>
<evidence type="ECO:0000256" key="2">
    <source>
        <dbReference type="ARBA" id="ARBA00023315"/>
    </source>
</evidence>
<keyword evidence="2" id="KW-0012">Acyltransferase</keyword>
<dbReference type="Pfam" id="PF13302">
    <property type="entry name" value="Acetyltransf_3"/>
    <property type="match status" value="1"/>
</dbReference>
<dbReference type="SUPFAM" id="SSF55729">
    <property type="entry name" value="Acyl-CoA N-acyltransferases (Nat)"/>
    <property type="match status" value="1"/>
</dbReference>
<gene>
    <name evidence="5" type="ORF">PS833_01656</name>
</gene>
<name>A0A5E7T210_PSEFL</name>
<keyword evidence="1" id="KW-0808">Transferase</keyword>
<dbReference type="InterPro" id="IPR000182">
    <property type="entry name" value="GNAT_dom"/>
</dbReference>
<dbReference type="AlphaFoldDB" id="A0A5E7T210"/>
<dbReference type="OrthoDB" id="9801669at2"/>
<evidence type="ECO:0000259" key="4">
    <source>
        <dbReference type="PROSITE" id="PS51186"/>
    </source>
</evidence>
<protein>
    <recommendedName>
        <fullName evidence="4">N-acetyltransferase domain-containing protein</fullName>
    </recommendedName>
</protein>
<feature type="domain" description="N-acetyltransferase" evidence="4">
    <location>
        <begin position="25"/>
        <end position="174"/>
    </location>
</feature>
<evidence type="ECO:0000313" key="5">
    <source>
        <dbReference type="EMBL" id="VVN88251.1"/>
    </source>
</evidence>
<dbReference type="Gene3D" id="3.40.630.30">
    <property type="match status" value="1"/>
</dbReference>
<reference evidence="5 6" key="1">
    <citation type="submission" date="2019-09" db="EMBL/GenBank/DDBJ databases">
        <authorList>
            <person name="Chandra G."/>
            <person name="Truman W A."/>
        </authorList>
    </citation>
    <scope>NUCLEOTIDE SEQUENCE [LARGE SCALE GENOMIC DNA]</scope>
    <source>
        <strain evidence="5">PS833</strain>
    </source>
</reference>
<dbReference type="Proteomes" id="UP000409037">
    <property type="component" value="Unassembled WGS sequence"/>
</dbReference>
<evidence type="ECO:0000256" key="1">
    <source>
        <dbReference type="ARBA" id="ARBA00022679"/>
    </source>
</evidence>
<dbReference type="InterPro" id="IPR016181">
    <property type="entry name" value="Acyl_CoA_acyltransferase"/>
</dbReference>
<comment type="similarity">
    <text evidence="3">Belongs to the acetyltransferase family. RimJ subfamily.</text>
</comment>
<accession>A0A5E7T210</accession>
<proteinExistence type="inferred from homology"/>
<dbReference type="PANTHER" id="PTHR43792">
    <property type="entry name" value="GNAT FAMILY, PUTATIVE (AFU_ORTHOLOGUE AFUA_3G00765)-RELATED-RELATED"/>
    <property type="match status" value="1"/>
</dbReference>
<dbReference type="EMBL" id="CABVHU010000003">
    <property type="protein sequence ID" value="VVN88251.1"/>
    <property type="molecule type" value="Genomic_DNA"/>
</dbReference>
<sequence length="179" mass="20765">MRKLNFGIGHVAVVDFLECNSQSVAEYFSRNQKHLESSMPERTSEFYTRAFWQGQMSRYQLSRSAGTEWRFALFDSEKVIGVINFDQIVKGPFQACYLGYSIDSEYQGKGLMREALSQTISFVVRELDLNRVMANYEPSNQRSARLLKSLGFEREGYARKYLKLNGIWRDHILTSLISD</sequence>
<dbReference type="GO" id="GO:0008999">
    <property type="term" value="F:protein-N-terminal-alanine acetyltransferase activity"/>
    <property type="evidence" value="ECO:0007669"/>
    <property type="project" value="TreeGrafter"/>
</dbReference>
<dbReference type="PANTHER" id="PTHR43792:SF8">
    <property type="entry name" value="[RIBOSOMAL PROTEIN US5]-ALANINE N-ACETYLTRANSFERASE"/>
    <property type="match status" value="1"/>
</dbReference>
<evidence type="ECO:0000256" key="3">
    <source>
        <dbReference type="ARBA" id="ARBA00038502"/>
    </source>
</evidence>
<evidence type="ECO:0000313" key="6">
    <source>
        <dbReference type="Proteomes" id="UP000409037"/>
    </source>
</evidence>
<dbReference type="InterPro" id="IPR051531">
    <property type="entry name" value="N-acetyltransferase"/>
</dbReference>
<dbReference type="GO" id="GO:0005737">
    <property type="term" value="C:cytoplasm"/>
    <property type="evidence" value="ECO:0007669"/>
    <property type="project" value="TreeGrafter"/>
</dbReference>